<organism evidence="1 3">
    <name type="scientific">Didymodactylos carnosus</name>
    <dbReference type="NCBI Taxonomy" id="1234261"/>
    <lineage>
        <taxon>Eukaryota</taxon>
        <taxon>Metazoa</taxon>
        <taxon>Spiralia</taxon>
        <taxon>Gnathifera</taxon>
        <taxon>Rotifera</taxon>
        <taxon>Eurotatoria</taxon>
        <taxon>Bdelloidea</taxon>
        <taxon>Philodinida</taxon>
        <taxon>Philodinidae</taxon>
        <taxon>Didymodactylos</taxon>
    </lineage>
</organism>
<dbReference type="EMBL" id="CAJOBC010107139">
    <property type="protein sequence ID" value="CAF4507185.1"/>
    <property type="molecule type" value="Genomic_DNA"/>
</dbReference>
<evidence type="ECO:0000313" key="2">
    <source>
        <dbReference type="EMBL" id="CAF4507185.1"/>
    </source>
</evidence>
<protein>
    <submittedName>
        <fullName evidence="1">Uncharacterized protein</fullName>
    </submittedName>
</protein>
<feature type="non-terminal residue" evidence="1">
    <location>
        <position position="1"/>
    </location>
</feature>
<comment type="caution">
    <text evidence="1">The sequence shown here is derived from an EMBL/GenBank/DDBJ whole genome shotgun (WGS) entry which is preliminary data.</text>
</comment>
<name>A0A816C8Y9_9BILA</name>
<keyword evidence="3" id="KW-1185">Reference proteome</keyword>
<gene>
    <name evidence="1" type="ORF">GPM918_LOCUS43595</name>
    <name evidence="2" type="ORF">SRO942_LOCUS45125</name>
</gene>
<reference evidence="1" key="1">
    <citation type="submission" date="2021-02" db="EMBL/GenBank/DDBJ databases">
        <authorList>
            <person name="Nowell W R."/>
        </authorList>
    </citation>
    <scope>NUCLEOTIDE SEQUENCE</scope>
</reference>
<accession>A0A816C8Y9</accession>
<dbReference type="Proteomes" id="UP000681722">
    <property type="component" value="Unassembled WGS sequence"/>
</dbReference>
<dbReference type="EMBL" id="CAJNOQ010040088">
    <property type="protein sequence ID" value="CAF1618835.1"/>
    <property type="molecule type" value="Genomic_DNA"/>
</dbReference>
<dbReference type="Proteomes" id="UP000663829">
    <property type="component" value="Unassembled WGS sequence"/>
</dbReference>
<evidence type="ECO:0000313" key="3">
    <source>
        <dbReference type="Proteomes" id="UP000663829"/>
    </source>
</evidence>
<dbReference type="AlphaFoldDB" id="A0A816C8Y9"/>
<proteinExistence type="predicted"/>
<evidence type="ECO:0000313" key="1">
    <source>
        <dbReference type="EMBL" id="CAF1618835.1"/>
    </source>
</evidence>
<sequence>RPSIPNSTLSQDCSDSELLVPSIVMTTTSDTNINFKRPLSDDFDPNFDEDLNNNNSFLSVKLKRPSIEDKLDDSGKTDIISASIRVPDTSRLSVLNVPENCDSSVCDSEYMVSNHDLTSLSSELSSCSSASCQNVNEIEENNCDNNHTLNSNNKSTELQYKEICYPVDDSDDNLGKISSHSFKKH</sequence>